<dbReference type="Proteomes" id="UP000619293">
    <property type="component" value="Unassembled WGS sequence"/>
</dbReference>
<evidence type="ECO:0000313" key="2">
    <source>
        <dbReference type="Proteomes" id="UP000619293"/>
    </source>
</evidence>
<evidence type="ECO:0000313" key="1">
    <source>
        <dbReference type="EMBL" id="GIF92136.1"/>
    </source>
</evidence>
<organism evidence="1 2">
    <name type="scientific">Catellatospora chokoriensis</name>
    <dbReference type="NCBI Taxonomy" id="310353"/>
    <lineage>
        <taxon>Bacteria</taxon>
        <taxon>Bacillati</taxon>
        <taxon>Actinomycetota</taxon>
        <taxon>Actinomycetes</taxon>
        <taxon>Micromonosporales</taxon>
        <taxon>Micromonosporaceae</taxon>
        <taxon>Catellatospora</taxon>
    </lineage>
</organism>
<comment type="caution">
    <text evidence="1">The sequence shown here is derived from an EMBL/GenBank/DDBJ whole genome shotgun (WGS) entry which is preliminary data.</text>
</comment>
<reference evidence="1 2" key="1">
    <citation type="submission" date="2021-01" db="EMBL/GenBank/DDBJ databases">
        <title>Whole genome shotgun sequence of Catellatospora chokoriensis NBRC 107358.</title>
        <authorList>
            <person name="Komaki H."/>
            <person name="Tamura T."/>
        </authorList>
    </citation>
    <scope>NUCLEOTIDE SEQUENCE [LARGE SCALE GENOMIC DNA]</scope>
    <source>
        <strain evidence="1 2">NBRC 107358</strain>
    </source>
</reference>
<keyword evidence="2" id="KW-1185">Reference proteome</keyword>
<protein>
    <submittedName>
        <fullName evidence="1">Uncharacterized protein</fullName>
    </submittedName>
</protein>
<name>A0A8J3JW35_9ACTN</name>
<gene>
    <name evidence="1" type="ORF">Cch02nite_55800</name>
</gene>
<dbReference type="AlphaFoldDB" id="A0A8J3JW35"/>
<sequence>MDKGLYQWEYFFSGNVTSRFGLLREIRLGKGNYTWEDCTLRSAAGPTHHDYYVQSVLTWDGNPDSPAVTSTYWNVSQVATWFPAEVTWGTKLVRQSWFTS</sequence>
<proteinExistence type="predicted"/>
<dbReference type="EMBL" id="BONG01000041">
    <property type="protein sequence ID" value="GIF92136.1"/>
    <property type="molecule type" value="Genomic_DNA"/>
</dbReference>
<accession>A0A8J3JW35</accession>